<feature type="chain" id="PRO_5045171844" evidence="1">
    <location>
        <begin position="21"/>
        <end position="396"/>
    </location>
</feature>
<organism evidence="2 3">
    <name type="scientific">Spartinivicinus poritis</name>
    <dbReference type="NCBI Taxonomy" id="2994640"/>
    <lineage>
        <taxon>Bacteria</taxon>
        <taxon>Pseudomonadati</taxon>
        <taxon>Pseudomonadota</taxon>
        <taxon>Gammaproteobacteria</taxon>
        <taxon>Oceanospirillales</taxon>
        <taxon>Zooshikellaceae</taxon>
        <taxon>Spartinivicinus</taxon>
    </lineage>
</organism>
<evidence type="ECO:0000256" key="1">
    <source>
        <dbReference type="SAM" id="SignalP"/>
    </source>
</evidence>
<evidence type="ECO:0000313" key="3">
    <source>
        <dbReference type="Proteomes" id="UP001528823"/>
    </source>
</evidence>
<feature type="signal peptide" evidence="1">
    <location>
        <begin position="1"/>
        <end position="20"/>
    </location>
</feature>
<keyword evidence="1" id="KW-0732">Signal</keyword>
<dbReference type="EMBL" id="JAPMOU010000005">
    <property type="protein sequence ID" value="MDE1461501.1"/>
    <property type="molecule type" value="Genomic_DNA"/>
</dbReference>
<comment type="caution">
    <text evidence="2">The sequence shown here is derived from an EMBL/GenBank/DDBJ whole genome shotgun (WGS) entry which is preliminary data.</text>
</comment>
<proteinExistence type="predicted"/>
<sequence>MRYCLFGIIWLSLSSSHVLAVDDIAGSFSLENRFFLEEGSQSDRPDYQLSLSIAPELYWASEDEKESLTLVSFFRWDNQDSERTHADIRELMWLHVGNEWELRVGVGKVFWGVTESVHLVDVINQTDFVETVDGEEKLGQPMLFGSWIKSWGTLDVFLLPWFRERTFPGDNERFSLSLPIKVNNAEYQSSAEQQHVDFVLRWSHTIEDWDIGTYYFHGTSRDPDLVVKFNGLGNPELVPFYPQMKQFGVDIQATLGAWLWKLEAIYRDSTESYWSTIAGFEYTFVGVLNSNWDIGVLAEYQYDQRGTAAPIPHQNDLFLGGRFVVNDVAGTEILMGAVKDLNWHHSYSGLVEASTRLSNQLKLSLEAYFFASNNIRDANYPFRNDDYIQVGLKYYF</sequence>
<reference evidence="2 3" key="1">
    <citation type="submission" date="2022-11" db="EMBL/GenBank/DDBJ databases">
        <title>Spartinivicinus poritis sp. nov., isolated from scleractinian coral Porites lutea.</title>
        <authorList>
            <person name="Zhang G."/>
            <person name="Cai L."/>
            <person name="Wei Q."/>
        </authorList>
    </citation>
    <scope>NUCLEOTIDE SEQUENCE [LARGE SCALE GENOMIC DNA]</scope>
    <source>
        <strain evidence="2 3">A2-2</strain>
    </source>
</reference>
<protein>
    <submittedName>
        <fullName evidence="2">Uncharacterized protein</fullName>
    </submittedName>
</protein>
<accession>A0ABT5U571</accession>
<evidence type="ECO:0000313" key="2">
    <source>
        <dbReference type="EMBL" id="MDE1461501.1"/>
    </source>
</evidence>
<gene>
    <name evidence="2" type="ORF">ORQ98_05920</name>
</gene>
<dbReference type="Proteomes" id="UP001528823">
    <property type="component" value="Unassembled WGS sequence"/>
</dbReference>
<dbReference type="RefSeq" id="WP_274687863.1">
    <property type="nucleotide sequence ID" value="NZ_JAPMOU010000005.1"/>
</dbReference>
<name>A0ABT5U571_9GAMM</name>
<keyword evidence="3" id="KW-1185">Reference proteome</keyword>